<protein>
    <submittedName>
        <fullName evidence="1">Uncharacterized protein</fullName>
    </submittedName>
</protein>
<evidence type="ECO:0000313" key="2">
    <source>
        <dbReference type="Proteomes" id="UP001497444"/>
    </source>
</evidence>
<evidence type="ECO:0000313" key="1">
    <source>
        <dbReference type="EMBL" id="CAK9258155.1"/>
    </source>
</evidence>
<dbReference type="EMBL" id="OZ020106">
    <property type="protein sequence ID" value="CAK9258155.1"/>
    <property type="molecule type" value="Genomic_DNA"/>
</dbReference>
<organism evidence="1 2">
    <name type="scientific">Sphagnum jensenii</name>
    <dbReference type="NCBI Taxonomy" id="128206"/>
    <lineage>
        <taxon>Eukaryota</taxon>
        <taxon>Viridiplantae</taxon>
        <taxon>Streptophyta</taxon>
        <taxon>Embryophyta</taxon>
        <taxon>Bryophyta</taxon>
        <taxon>Sphagnophytina</taxon>
        <taxon>Sphagnopsida</taxon>
        <taxon>Sphagnales</taxon>
        <taxon>Sphagnaceae</taxon>
        <taxon>Sphagnum</taxon>
    </lineage>
</organism>
<reference evidence="1" key="1">
    <citation type="submission" date="2024-02" db="EMBL/GenBank/DDBJ databases">
        <authorList>
            <consortium name="ELIXIR-Norway"/>
            <consortium name="Elixir Norway"/>
        </authorList>
    </citation>
    <scope>NUCLEOTIDE SEQUENCE</scope>
</reference>
<proteinExistence type="predicted"/>
<gene>
    <name evidence="1" type="ORF">CSSPJE1EN1_LOCUS3633</name>
</gene>
<name>A0ABP0VUJ3_9BRYO</name>
<accession>A0ABP0VUJ3</accession>
<dbReference type="Proteomes" id="UP001497444">
    <property type="component" value="Chromosome 11"/>
</dbReference>
<sequence>MLLLPLGKQEWRSLFRIEGKGFGSRAKCVLAIVLVGCPLYPTCLKSPILAPLYSYIPVELVILPQYLHASLVQMGHLSSNSPLTITRGEEAMESGTVFLSSRRHWNYYRLLETLCVLG</sequence>
<keyword evidence="2" id="KW-1185">Reference proteome</keyword>